<gene>
    <name evidence="1" type="ORF">ALQ65_200029</name>
</gene>
<sequence>MENQIVQFDSVGTTYQATEYNEAWTVMDEEEYRREICERLDLDFSDIQIDSDGIPF</sequence>
<dbReference type="AlphaFoldDB" id="A0A3M3JMQ6"/>
<protein>
    <submittedName>
        <fullName evidence="1">Uncharacterized protein</fullName>
    </submittedName>
</protein>
<dbReference type="RefSeq" id="WP_183133539.1">
    <property type="nucleotide sequence ID" value="NZ_RBOV01000155.1"/>
</dbReference>
<reference evidence="1 2" key="1">
    <citation type="submission" date="2018-08" db="EMBL/GenBank/DDBJ databases">
        <title>Recombination of ecologically and evolutionarily significant loci maintains genetic cohesion in the Pseudomonas syringae species complex.</title>
        <authorList>
            <person name="Dillon M."/>
            <person name="Thakur S."/>
            <person name="Almeida R.N.D."/>
            <person name="Weir B.S."/>
            <person name="Guttman D.S."/>
        </authorList>
    </citation>
    <scope>NUCLEOTIDE SEQUENCE [LARGE SCALE GENOMIC DNA]</scope>
    <source>
        <strain evidence="1 2">ICMP 12341</strain>
    </source>
</reference>
<evidence type="ECO:0000313" key="1">
    <source>
        <dbReference type="EMBL" id="RMN12110.1"/>
    </source>
</evidence>
<proteinExistence type="predicted"/>
<comment type="caution">
    <text evidence="1">The sequence shown here is derived from an EMBL/GenBank/DDBJ whole genome shotgun (WGS) entry which is preliminary data.</text>
</comment>
<evidence type="ECO:0000313" key="2">
    <source>
        <dbReference type="Proteomes" id="UP000271468"/>
    </source>
</evidence>
<accession>A0A3M3JMQ6</accession>
<dbReference type="Proteomes" id="UP000271468">
    <property type="component" value="Unassembled WGS sequence"/>
</dbReference>
<organism evidence="1 2">
    <name type="scientific">Pseudomonas syringae pv. coriandricola</name>
    <dbReference type="NCBI Taxonomy" id="264453"/>
    <lineage>
        <taxon>Bacteria</taxon>
        <taxon>Pseudomonadati</taxon>
        <taxon>Pseudomonadota</taxon>
        <taxon>Gammaproteobacteria</taxon>
        <taxon>Pseudomonadales</taxon>
        <taxon>Pseudomonadaceae</taxon>
        <taxon>Pseudomonas</taxon>
    </lineage>
</organism>
<name>A0A3M3JMQ6_9PSED</name>
<dbReference type="EMBL" id="RBOV01000155">
    <property type="protein sequence ID" value="RMN12110.1"/>
    <property type="molecule type" value="Genomic_DNA"/>
</dbReference>